<evidence type="ECO:0000256" key="4">
    <source>
        <dbReference type="ARBA" id="ARBA00022801"/>
    </source>
</evidence>
<dbReference type="PANTHER" id="PTHR11080:SF2">
    <property type="entry name" value="LD05707P"/>
    <property type="match status" value="1"/>
</dbReference>
<dbReference type="SUPFAM" id="SSF52499">
    <property type="entry name" value="Isochorismatase-like hydrolases"/>
    <property type="match status" value="1"/>
</dbReference>
<keyword evidence="3" id="KW-0479">Metal-binding</keyword>
<keyword evidence="11" id="KW-1185">Reference proteome</keyword>
<proteinExistence type="inferred from homology"/>
<evidence type="ECO:0000313" key="10">
    <source>
        <dbReference type="EMBL" id="KAA1262126.1"/>
    </source>
</evidence>
<dbReference type="GO" id="GO:0019363">
    <property type="term" value="P:pyridine nucleotide biosynthetic process"/>
    <property type="evidence" value="ECO:0007669"/>
    <property type="project" value="UniProtKB-KW"/>
</dbReference>
<dbReference type="FunFam" id="3.40.50.850:FF:000006">
    <property type="entry name" value="Bifunctional pyrazinamidase/nicotinamidase"/>
    <property type="match status" value="1"/>
</dbReference>
<dbReference type="Proteomes" id="UP000322699">
    <property type="component" value="Unassembled WGS sequence"/>
</dbReference>
<protein>
    <recommendedName>
        <fullName evidence="8">Nicotinamidase</fullName>
        <ecNumber evidence="6">3.5.1.19</ecNumber>
    </recommendedName>
    <alternativeName>
        <fullName evidence="7">Nicotinamide deamidase</fullName>
    </alternativeName>
</protein>
<evidence type="ECO:0000256" key="7">
    <source>
        <dbReference type="ARBA" id="ARBA00043224"/>
    </source>
</evidence>
<dbReference type="InterPro" id="IPR036380">
    <property type="entry name" value="Isochorismatase-like_sf"/>
</dbReference>
<dbReference type="InterPro" id="IPR052347">
    <property type="entry name" value="Isochorismatase_Nicotinamidase"/>
</dbReference>
<dbReference type="CDD" id="cd01011">
    <property type="entry name" value="nicotinamidase"/>
    <property type="match status" value="1"/>
</dbReference>
<name>A0A5B1CNL5_9BACT</name>
<evidence type="ECO:0000259" key="9">
    <source>
        <dbReference type="Pfam" id="PF00857"/>
    </source>
</evidence>
<dbReference type="InterPro" id="IPR000868">
    <property type="entry name" value="Isochorismatase-like_dom"/>
</dbReference>
<reference evidence="10 11" key="1">
    <citation type="submission" date="2019-08" db="EMBL/GenBank/DDBJ databases">
        <title>Deep-cultivation of Planctomycetes and their phenomic and genomic characterization uncovers novel biology.</title>
        <authorList>
            <person name="Wiegand S."/>
            <person name="Jogler M."/>
            <person name="Boedeker C."/>
            <person name="Pinto D."/>
            <person name="Vollmers J."/>
            <person name="Rivas-Marin E."/>
            <person name="Kohn T."/>
            <person name="Peeters S.H."/>
            <person name="Heuer A."/>
            <person name="Rast P."/>
            <person name="Oberbeckmann S."/>
            <person name="Bunk B."/>
            <person name="Jeske O."/>
            <person name="Meyerdierks A."/>
            <person name="Storesund J.E."/>
            <person name="Kallscheuer N."/>
            <person name="Luecker S."/>
            <person name="Lage O.M."/>
            <person name="Pohl T."/>
            <person name="Merkel B.J."/>
            <person name="Hornburger P."/>
            <person name="Mueller R.-W."/>
            <person name="Bruemmer F."/>
            <person name="Labrenz M."/>
            <person name="Spormann A.M."/>
            <person name="Op Den Camp H."/>
            <person name="Overmann J."/>
            <person name="Amann R."/>
            <person name="Jetten M.S.M."/>
            <person name="Mascher T."/>
            <person name="Medema M.H."/>
            <person name="Devos D.P."/>
            <person name="Kaster A.-K."/>
            <person name="Ovreas L."/>
            <person name="Rohde M."/>
            <person name="Galperin M.Y."/>
            <person name="Jogler C."/>
        </authorList>
    </citation>
    <scope>NUCLEOTIDE SEQUENCE [LARGE SCALE GENOMIC DNA]</scope>
    <source>
        <strain evidence="10 11">LF1</strain>
    </source>
</reference>
<comment type="similarity">
    <text evidence="1">Belongs to the isochorismatase family.</text>
</comment>
<evidence type="ECO:0000256" key="3">
    <source>
        <dbReference type="ARBA" id="ARBA00022723"/>
    </source>
</evidence>
<evidence type="ECO:0000313" key="11">
    <source>
        <dbReference type="Proteomes" id="UP000322699"/>
    </source>
</evidence>
<dbReference type="AlphaFoldDB" id="A0A5B1CNL5"/>
<dbReference type="NCBIfam" id="NF008623">
    <property type="entry name" value="PRK11609.1"/>
    <property type="match status" value="1"/>
</dbReference>
<gene>
    <name evidence="10" type="ORF">LF1_46870</name>
</gene>
<keyword evidence="4" id="KW-0378">Hydrolase</keyword>
<evidence type="ECO:0000256" key="2">
    <source>
        <dbReference type="ARBA" id="ARBA00022642"/>
    </source>
</evidence>
<dbReference type="Gene3D" id="3.40.50.850">
    <property type="entry name" value="Isochorismatase-like"/>
    <property type="match status" value="1"/>
</dbReference>
<dbReference type="EMBL" id="VRLW01000001">
    <property type="protein sequence ID" value="KAA1262126.1"/>
    <property type="molecule type" value="Genomic_DNA"/>
</dbReference>
<dbReference type="RefSeq" id="WP_068264839.1">
    <property type="nucleotide sequence ID" value="NZ_LWSK01000070.1"/>
</dbReference>
<dbReference type="GO" id="GO:0008936">
    <property type="term" value="F:nicotinamidase activity"/>
    <property type="evidence" value="ECO:0007669"/>
    <property type="project" value="UniProtKB-EC"/>
</dbReference>
<keyword evidence="2" id="KW-0662">Pyridine nucleotide biosynthesis</keyword>
<dbReference type="PANTHER" id="PTHR11080">
    <property type="entry name" value="PYRAZINAMIDASE/NICOTINAMIDASE"/>
    <property type="match status" value="1"/>
</dbReference>
<feature type="domain" description="Isochorismatase-like" evidence="9">
    <location>
        <begin position="3"/>
        <end position="196"/>
    </location>
</feature>
<evidence type="ECO:0000256" key="6">
    <source>
        <dbReference type="ARBA" id="ARBA00039017"/>
    </source>
</evidence>
<sequence>MIALIIIDVQNDFLPGGALGVPQGDEVIPVINRLIPEYSMVIATADWHPADHQSFASQHAVRKVGDIVPLGETQQVLWPDHCVQGTLGSDFSDKLDTQRINHVVRKGTNRDVDSYSGFFDNDGRGATGLESLLRESGIQEVHLVGLATDYCVKFTALDAVKLGFQTKVIQEAVRGVDLQSGDCERAFAEMRDIGVDIVA</sequence>
<organism evidence="10 11">
    <name type="scientific">Rubripirellula obstinata</name>
    <dbReference type="NCBI Taxonomy" id="406547"/>
    <lineage>
        <taxon>Bacteria</taxon>
        <taxon>Pseudomonadati</taxon>
        <taxon>Planctomycetota</taxon>
        <taxon>Planctomycetia</taxon>
        <taxon>Pirellulales</taxon>
        <taxon>Pirellulaceae</taxon>
        <taxon>Rubripirellula</taxon>
    </lineage>
</organism>
<accession>A0A5B1CNL5</accession>
<dbReference type="Pfam" id="PF00857">
    <property type="entry name" value="Isochorismatase"/>
    <property type="match status" value="1"/>
</dbReference>
<evidence type="ECO:0000256" key="5">
    <source>
        <dbReference type="ARBA" id="ARBA00037900"/>
    </source>
</evidence>
<dbReference type="GO" id="GO:0046872">
    <property type="term" value="F:metal ion binding"/>
    <property type="evidence" value="ECO:0007669"/>
    <property type="project" value="UniProtKB-KW"/>
</dbReference>
<dbReference type="OrthoDB" id="6111975at2"/>
<dbReference type="EC" id="3.5.1.19" evidence="6"/>
<comment type="pathway">
    <text evidence="5">Cofactor biosynthesis; nicotinate biosynthesis; nicotinate from nicotinamide: step 1/1.</text>
</comment>
<comment type="caution">
    <text evidence="10">The sequence shown here is derived from an EMBL/GenBank/DDBJ whole genome shotgun (WGS) entry which is preliminary data.</text>
</comment>
<evidence type="ECO:0000256" key="1">
    <source>
        <dbReference type="ARBA" id="ARBA00006336"/>
    </source>
</evidence>
<evidence type="ECO:0000256" key="8">
    <source>
        <dbReference type="ARBA" id="ARBA00072277"/>
    </source>
</evidence>